<protein>
    <recommendedName>
        <fullName evidence="2">DUF8176 domain-containing protein</fullName>
    </recommendedName>
</protein>
<organism evidence="3 4">
    <name type="scientific">Nocardia terrae</name>
    <dbReference type="NCBI Taxonomy" id="2675851"/>
    <lineage>
        <taxon>Bacteria</taxon>
        <taxon>Bacillati</taxon>
        <taxon>Actinomycetota</taxon>
        <taxon>Actinomycetes</taxon>
        <taxon>Mycobacteriales</taxon>
        <taxon>Nocardiaceae</taxon>
        <taxon>Nocardia</taxon>
    </lineage>
</organism>
<dbReference type="Proteomes" id="UP000466794">
    <property type="component" value="Unassembled WGS sequence"/>
</dbReference>
<dbReference type="EMBL" id="WRPP01000009">
    <property type="protein sequence ID" value="MVU82324.1"/>
    <property type="molecule type" value="Genomic_DNA"/>
</dbReference>
<gene>
    <name evidence="3" type="ORF">GPX89_34455</name>
</gene>
<proteinExistence type="predicted"/>
<comment type="caution">
    <text evidence="3">The sequence shown here is derived from an EMBL/GenBank/DDBJ whole genome shotgun (WGS) entry which is preliminary data.</text>
</comment>
<dbReference type="InterPro" id="IPR058489">
    <property type="entry name" value="DUF8176"/>
</dbReference>
<evidence type="ECO:0000313" key="3">
    <source>
        <dbReference type="EMBL" id="MVU82324.1"/>
    </source>
</evidence>
<evidence type="ECO:0000256" key="1">
    <source>
        <dbReference type="SAM" id="MobiDB-lite"/>
    </source>
</evidence>
<keyword evidence="4" id="KW-1185">Reference proteome</keyword>
<dbReference type="Pfam" id="PF26527">
    <property type="entry name" value="DUF8176"/>
    <property type="match status" value="1"/>
</dbReference>
<sequence>MAGAWVVSAAIVGVAAWAGHGPAHESGSGSTTSPSEAVWQSPSGPGPVSSGNAAGCDSAARERDLAAVVAGPPRVRAEGGAAAIEVFEAAYYLARDAGRARALVAPAAAIPQAAQIQAGIDSIPAATTYCTHITALDHGLYAVEVAETRADGTKNLWRQRISTDDADHATLITAITHL</sequence>
<feature type="compositionally biased region" description="Low complexity" evidence="1">
    <location>
        <begin position="25"/>
        <end position="51"/>
    </location>
</feature>
<accession>A0A7K1V6Q4</accession>
<feature type="region of interest" description="Disordered" evidence="1">
    <location>
        <begin position="21"/>
        <end position="55"/>
    </location>
</feature>
<reference evidence="3 4" key="1">
    <citation type="submission" date="2019-12" db="EMBL/GenBank/DDBJ databases">
        <title>Nocardia sp. nov. ET3-3 isolated from soil.</title>
        <authorList>
            <person name="Kanchanasin P."/>
            <person name="Tanasupawat S."/>
            <person name="Yuki M."/>
            <person name="Kudo T."/>
        </authorList>
    </citation>
    <scope>NUCLEOTIDE SEQUENCE [LARGE SCALE GENOMIC DNA]</scope>
    <source>
        <strain evidence="3 4">ET3-3</strain>
    </source>
</reference>
<name>A0A7K1V6Q4_9NOCA</name>
<dbReference type="AlphaFoldDB" id="A0A7K1V6Q4"/>
<feature type="domain" description="DUF8176" evidence="2">
    <location>
        <begin position="66"/>
        <end position="176"/>
    </location>
</feature>
<dbReference type="RefSeq" id="WP_157391944.1">
    <property type="nucleotide sequence ID" value="NZ_WRPP01000009.1"/>
</dbReference>
<evidence type="ECO:0000259" key="2">
    <source>
        <dbReference type="Pfam" id="PF26527"/>
    </source>
</evidence>
<evidence type="ECO:0000313" key="4">
    <source>
        <dbReference type="Proteomes" id="UP000466794"/>
    </source>
</evidence>